<keyword evidence="4" id="KW-1185">Reference proteome</keyword>
<dbReference type="Proteomes" id="UP000663792">
    <property type="component" value="Unassembled WGS sequence"/>
</dbReference>
<accession>A0A938Y492</accession>
<dbReference type="GO" id="GO:0016787">
    <property type="term" value="F:hydrolase activity"/>
    <property type="evidence" value="ECO:0007669"/>
    <property type="project" value="UniProtKB-KW"/>
</dbReference>
<dbReference type="RefSeq" id="WP_205258733.1">
    <property type="nucleotide sequence ID" value="NZ_JAERWK010000001.1"/>
</dbReference>
<feature type="region of interest" description="Disordered" evidence="1">
    <location>
        <begin position="1"/>
        <end position="47"/>
    </location>
</feature>
<evidence type="ECO:0000313" key="3">
    <source>
        <dbReference type="EMBL" id="MBM9465781.1"/>
    </source>
</evidence>
<organism evidence="3 4">
    <name type="scientific">Nakamurella leprariae</name>
    <dbReference type="NCBI Taxonomy" id="2803911"/>
    <lineage>
        <taxon>Bacteria</taxon>
        <taxon>Bacillati</taxon>
        <taxon>Actinomycetota</taxon>
        <taxon>Actinomycetes</taxon>
        <taxon>Nakamurellales</taxon>
        <taxon>Nakamurellaceae</taxon>
        <taxon>Nakamurella</taxon>
    </lineage>
</organism>
<dbReference type="EMBL" id="JAERWK010000001">
    <property type="protein sequence ID" value="MBM9465781.1"/>
    <property type="molecule type" value="Genomic_DNA"/>
</dbReference>
<protein>
    <submittedName>
        <fullName evidence="3">Alpha/beta hydrolase</fullName>
    </submittedName>
</protein>
<sequence length="366" mass="39208">MTRTVSAPAEAPRSALLMAGPPPRDELAAWSDAPTDDRGLAEVPAFVDPAPPGWTELVDGRGVFVRRHERMVRSDRDPEPSSEPIATPDPDVPAWYVHGLGGSSTNWSRLGATLAPLAVGYSIDLPGSGHSDPPPGQRYSLTADADLLAATIRQVTGDRPVHLVGNSLGGMVVTALTARHPDLVATLTLISPAVPDLRLTTDRGADPRLAMVMLPGIDTVASRRLARITARGRAEGLARTCFGRPDLLSDEDLQAAADDLGWRFGLPWVHTSTLGSLRSLIASYCRLGRWSFPATAARIQVPVLVVWGTRDRLVDVRLSRRTADAFPDARLLVLPECGHVAQMELPAITAAAVAALWRRERLGDAV</sequence>
<dbReference type="Pfam" id="PF00561">
    <property type="entry name" value="Abhydrolase_1"/>
    <property type="match status" value="1"/>
</dbReference>
<keyword evidence="3" id="KW-0378">Hydrolase</keyword>
<name>A0A938Y492_9ACTN</name>
<feature type="region of interest" description="Disordered" evidence="1">
    <location>
        <begin position="70"/>
        <end position="90"/>
    </location>
</feature>
<gene>
    <name evidence="3" type="ORF">JL106_00635</name>
</gene>
<dbReference type="SUPFAM" id="SSF53474">
    <property type="entry name" value="alpha/beta-Hydrolases"/>
    <property type="match status" value="1"/>
</dbReference>
<feature type="domain" description="AB hydrolase-1" evidence="2">
    <location>
        <begin position="97"/>
        <end position="344"/>
    </location>
</feature>
<evidence type="ECO:0000313" key="4">
    <source>
        <dbReference type="Proteomes" id="UP000663792"/>
    </source>
</evidence>
<dbReference type="PANTHER" id="PTHR43689">
    <property type="entry name" value="HYDROLASE"/>
    <property type="match status" value="1"/>
</dbReference>
<dbReference type="PANTHER" id="PTHR43689:SF8">
    <property type="entry name" value="ALPHA_BETA-HYDROLASES SUPERFAMILY PROTEIN"/>
    <property type="match status" value="1"/>
</dbReference>
<comment type="caution">
    <text evidence="3">The sequence shown here is derived from an EMBL/GenBank/DDBJ whole genome shotgun (WGS) entry which is preliminary data.</text>
</comment>
<dbReference type="InterPro" id="IPR000073">
    <property type="entry name" value="AB_hydrolase_1"/>
</dbReference>
<reference evidence="3" key="1">
    <citation type="submission" date="2021-01" db="EMBL/GenBank/DDBJ databases">
        <title>YIM 132084 draft genome.</title>
        <authorList>
            <person name="An D."/>
        </authorList>
    </citation>
    <scope>NUCLEOTIDE SEQUENCE</scope>
    <source>
        <strain evidence="3">YIM 132084</strain>
    </source>
</reference>
<dbReference type="InterPro" id="IPR029058">
    <property type="entry name" value="AB_hydrolase_fold"/>
</dbReference>
<dbReference type="Gene3D" id="3.40.50.1820">
    <property type="entry name" value="alpha/beta hydrolase"/>
    <property type="match status" value="1"/>
</dbReference>
<evidence type="ECO:0000259" key="2">
    <source>
        <dbReference type="Pfam" id="PF00561"/>
    </source>
</evidence>
<proteinExistence type="predicted"/>
<dbReference type="AlphaFoldDB" id="A0A938Y492"/>
<evidence type="ECO:0000256" key="1">
    <source>
        <dbReference type="SAM" id="MobiDB-lite"/>
    </source>
</evidence>